<evidence type="ECO:0000313" key="4">
    <source>
        <dbReference type="Proteomes" id="UP000294257"/>
    </source>
</evidence>
<name>A0A4Q7KJQ2_9PSEU</name>
<dbReference type="PROSITE" id="PS50943">
    <property type="entry name" value="HTH_CROC1"/>
    <property type="match status" value="1"/>
</dbReference>
<dbReference type="InterPro" id="IPR010982">
    <property type="entry name" value="Lambda_DNA-bd_dom_sf"/>
</dbReference>
<organism evidence="3 4">
    <name type="scientific">Herbihabitans rhizosphaerae</name>
    <dbReference type="NCBI Taxonomy" id="1872711"/>
    <lineage>
        <taxon>Bacteria</taxon>
        <taxon>Bacillati</taxon>
        <taxon>Actinomycetota</taxon>
        <taxon>Actinomycetes</taxon>
        <taxon>Pseudonocardiales</taxon>
        <taxon>Pseudonocardiaceae</taxon>
        <taxon>Herbihabitans</taxon>
    </lineage>
</organism>
<dbReference type="EMBL" id="SGWQ01000006">
    <property type="protein sequence ID" value="RZS36808.1"/>
    <property type="molecule type" value="Genomic_DNA"/>
</dbReference>
<dbReference type="Gene3D" id="1.10.260.40">
    <property type="entry name" value="lambda repressor-like DNA-binding domains"/>
    <property type="match status" value="1"/>
</dbReference>
<dbReference type="CDD" id="cd00093">
    <property type="entry name" value="HTH_XRE"/>
    <property type="match status" value="1"/>
</dbReference>
<dbReference type="Proteomes" id="UP000294257">
    <property type="component" value="Unassembled WGS sequence"/>
</dbReference>
<reference evidence="3 4" key="1">
    <citation type="submission" date="2019-02" db="EMBL/GenBank/DDBJ databases">
        <title>Genomic Encyclopedia of Type Strains, Phase IV (KMG-IV): sequencing the most valuable type-strain genomes for metagenomic binning, comparative biology and taxonomic classification.</title>
        <authorList>
            <person name="Goeker M."/>
        </authorList>
    </citation>
    <scope>NUCLEOTIDE SEQUENCE [LARGE SCALE GENOMIC DNA]</scope>
    <source>
        <strain evidence="3 4">DSM 101727</strain>
    </source>
</reference>
<dbReference type="AlphaFoldDB" id="A0A4Q7KJQ2"/>
<keyword evidence="4" id="KW-1185">Reference proteome</keyword>
<proteinExistence type="predicted"/>
<dbReference type="GO" id="GO:0003677">
    <property type="term" value="F:DNA binding"/>
    <property type="evidence" value="ECO:0007669"/>
    <property type="project" value="InterPro"/>
</dbReference>
<dbReference type="OrthoDB" id="3213425at2"/>
<accession>A0A4Q7KJQ2</accession>
<feature type="domain" description="HTH cro/C1-type" evidence="2">
    <location>
        <begin position="9"/>
        <end position="63"/>
    </location>
</feature>
<evidence type="ECO:0000313" key="3">
    <source>
        <dbReference type="EMBL" id="RZS36808.1"/>
    </source>
</evidence>
<dbReference type="SUPFAM" id="SSF47413">
    <property type="entry name" value="lambda repressor-like DNA-binding domains"/>
    <property type="match status" value="1"/>
</dbReference>
<dbReference type="SMART" id="SM00530">
    <property type="entry name" value="HTH_XRE"/>
    <property type="match status" value="1"/>
</dbReference>
<protein>
    <submittedName>
        <fullName evidence="3">Helix-turn-helix protein</fullName>
    </submittedName>
</protein>
<dbReference type="Pfam" id="PF13560">
    <property type="entry name" value="HTH_31"/>
    <property type="match status" value="1"/>
</dbReference>
<evidence type="ECO:0000259" key="2">
    <source>
        <dbReference type="PROSITE" id="PS50943"/>
    </source>
</evidence>
<dbReference type="InterPro" id="IPR001387">
    <property type="entry name" value="Cro/C1-type_HTH"/>
</dbReference>
<dbReference type="RefSeq" id="WP_130345442.1">
    <property type="nucleotide sequence ID" value="NZ_SGWQ01000006.1"/>
</dbReference>
<gene>
    <name evidence="3" type="ORF">EV193_10642</name>
</gene>
<evidence type="ECO:0000256" key="1">
    <source>
        <dbReference type="SAM" id="MobiDB-lite"/>
    </source>
</evidence>
<comment type="caution">
    <text evidence="3">The sequence shown here is derived from an EMBL/GenBank/DDBJ whole genome shotgun (WGS) entry which is preliminary data.</text>
</comment>
<feature type="region of interest" description="Disordered" evidence="1">
    <location>
        <begin position="362"/>
        <end position="381"/>
    </location>
</feature>
<sequence length="381" mass="40233">MSGDLAESLRAARVAADVSLAALARRTHFSKAALGHIETGRRAVRPEHVVAYAQALGVPVAALYGPPTDPLRRAHEWLVSSPVTEHARAGRYVGDSLVATLERRVVELRRLDDELGGRDLYPLVRNELSDAEALAREASYADATGRRLLAVVGQLSQLAGWVASDAGRHTEAEHVYLSGVHAADAAGDRTLGAQLLSTLSYQLANVGDPRDAALLAQTAVAGAEDAPPIARALLLERVAWASARAGERGAAARALDAVDDAYADRGGDAEPDWVYWLDRREIDVMAGRVFIATGEPERAEPLITSALDGYGGSARERGLYLAWLADGYARAGNLDAARTTLVKARKAADGVGSTRLDRVLADVAPGSSAQPRSGRPASGGY</sequence>